<dbReference type="AlphaFoldDB" id="A0A9D2DUA9"/>
<dbReference type="Pfam" id="PF12646">
    <property type="entry name" value="DUF3783"/>
    <property type="match status" value="1"/>
</dbReference>
<comment type="caution">
    <text evidence="1">The sequence shown here is derived from an EMBL/GenBank/DDBJ whole genome shotgun (WGS) entry which is preliminary data.</text>
</comment>
<protein>
    <submittedName>
        <fullName evidence="1">DUF3783 domain-containing protein</fullName>
    </submittedName>
</protein>
<evidence type="ECO:0000313" key="2">
    <source>
        <dbReference type="Proteomes" id="UP000824041"/>
    </source>
</evidence>
<reference evidence="1" key="1">
    <citation type="journal article" date="2021" name="PeerJ">
        <title>Extensive microbial diversity within the chicken gut microbiome revealed by metagenomics and culture.</title>
        <authorList>
            <person name="Gilroy R."/>
            <person name="Ravi A."/>
            <person name="Getino M."/>
            <person name="Pursley I."/>
            <person name="Horton D.L."/>
            <person name="Alikhan N.F."/>
            <person name="Baker D."/>
            <person name="Gharbi K."/>
            <person name="Hall N."/>
            <person name="Watson M."/>
            <person name="Adriaenssens E.M."/>
            <person name="Foster-Nyarko E."/>
            <person name="Jarju S."/>
            <person name="Secka A."/>
            <person name="Antonio M."/>
            <person name="Oren A."/>
            <person name="Chaudhuri R.R."/>
            <person name="La Ragione R."/>
            <person name="Hildebrand F."/>
            <person name="Pallen M.J."/>
        </authorList>
    </citation>
    <scope>NUCLEOTIDE SEQUENCE</scope>
    <source>
        <strain evidence="1">14324</strain>
    </source>
</reference>
<organism evidence="1 2">
    <name type="scientific">Candidatus Blautia faecigallinarum</name>
    <dbReference type="NCBI Taxonomy" id="2838488"/>
    <lineage>
        <taxon>Bacteria</taxon>
        <taxon>Bacillati</taxon>
        <taxon>Bacillota</taxon>
        <taxon>Clostridia</taxon>
        <taxon>Lachnospirales</taxon>
        <taxon>Lachnospiraceae</taxon>
        <taxon>Blautia</taxon>
    </lineage>
</organism>
<proteinExistence type="predicted"/>
<gene>
    <name evidence="1" type="ORF">IAA21_10525</name>
</gene>
<reference evidence="1" key="2">
    <citation type="submission" date="2021-04" db="EMBL/GenBank/DDBJ databases">
        <authorList>
            <person name="Gilroy R."/>
        </authorList>
    </citation>
    <scope>NUCLEOTIDE SEQUENCE</scope>
    <source>
        <strain evidence="1">14324</strain>
    </source>
</reference>
<sequence length="126" mass="14479">MNTPLVLLYNFQHEPRTRQIRRYLSSQGIAVSITEPAEYWQPLGFLAGLPGFQKDESFHLGGNFSEEMMVLCGLSPKQTDDFLQFFKTASLAPVDLKAVLTPVNRHWNSLQLREELMREHKELSAK</sequence>
<dbReference type="Proteomes" id="UP000824041">
    <property type="component" value="Unassembled WGS sequence"/>
</dbReference>
<dbReference type="InterPro" id="IPR016621">
    <property type="entry name" value="UCP014543"/>
</dbReference>
<accession>A0A9D2DUA9</accession>
<name>A0A9D2DUA9_9FIRM</name>
<dbReference type="EMBL" id="DXBU01000142">
    <property type="protein sequence ID" value="HIZ23213.1"/>
    <property type="molecule type" value="Genomic_DNA"/>
</dbReference>
<evidence type="ECO:0000313" key="1">
    <source>
        <dbReference type="EMBL" id="HIZ23213.1"/>
    </source>
</evidence>